<proteinExistence type="inferred from homology"/>
<evidence type="ECO:0000256" key="5">
    <source>
        <dbReference type="ARBA" id="ARBA00023134"/>
    </source>
</evidence>
<keyword evidence="5" id="KW-0342">GTP-binding</keyword>
<dbReference type="Pfam" id="PF00091">
    <property type="entry name" value="Tubulin"/>
    <property type="match status" value="1"/>
</dbReference>
<dbReference type="PANTHER" id="PTHR11588">
    <property type="entry name" value="TUBULIN"/>
    <property type="match status" value="1"/>
</dbReference>
<dbReference type="GO" id="GO:0005525">
    <property type="term" value="F:GTP binding"/>
    <property type="evidence" value="ECO:0007669"/>
    <property type="project" value="UniProtKB-KW"/>
</dbReference>
<evidence type="ECO:0000313" key="8">
    <source>
        <dbReference type="EMBL" id="KAF5847782.1"/>
    </source>
</evidence>
<organism evidence="8 9">
    <name type="scientific">Cochliobolus sativus</name>
    <name type="common">Common root rot and spot blotch fungus</name>
    <name type="synonym">Bipolaris sorokiniana</name>
    <dbReference type="NCBI Taxonomy" id="45130"/>
    <lineage>
        <taxon>Eukaryota</taxon>
        <taxon>Fungi</taxon>
        <taxon>Dikarya</taxon>
        <taxon>Ascomycota</taxon>
        <taxon>Pezizomycotina</taxon>
        <taxon>Dothideomycetes</taxon>
        <taxon>Pleosporomycetidae</taxon>
        <taxon>Pleosporales</taxon>
        <taxon>Pleosporineae</taxon>
        <taxon>Pleosporaceae</taxon>
        <taxon>Bipolaris</taxon>
    </lineage>
</organism>
<dbReference type="Gene3D" id="3.40.50.1440">
    <property type="entry name" value="Tubulin/FtsZ, GTPase domain"/>
    <property type="match status" value="2"/>
</dbReference>
<dbReference type="InterPro" id="IPR003008">
    <property type="entry name" value="Tubulin_FtsZ_GTPase"/>
</dbReference>
<keyword evidence="2" id="KW-0493">Microtubule</keyword>
<evidence type="ECO:0000256" key="1">
    <source>
        <dbReference type="ARBA" id="ARBA00009636"/>
    </source>
</evidence>
<evidence type="ECO:0000256" key="6">
    <source>
        <dbReference type="ARBA" id="ARBA00049117"/>
    </source>
</evidence>
<dbReference type="PRINTS" id="PR01161">
    <property type="entry name" value="TUBULIN"/>
</dbReference>
<comment type="similarity">
    <text evidence="1">Belongs to the tubulin family.</text>
</comment>
<dbReference type="AlphaFoldDB" id="A0A8H5ZEF6"/>
<keyword evidence="4" id="KW-0378">Hydrolase</keyword>
<dbReference type="InterPro" id="IPR002452">
    <property type="entry name" value="Alpha_tubulin"/>
</dbReference>
<evidence type="ECO:0000313" key="9">
    <source>
        <dbReference type="Proteomes" id="UP000624244"/>
    </source>
</evidence>
<dbReference type="InterPro" id="IPR036525">
    <property type="entry name" value="Tubulin/FtsZ_GTPase_sf"/>
</dbReference>
<evidence type="ECO:0000256" key="2">
    <source>
        <dbReference type="ARBA" id="ARBA00022701"/>
    </source>
</evidence>
<dbReference type="GO" id="GO:0005200">
    <property type="term" value="F:structural constituent of cytoskeleton"/>
    <property type="evidence" value="ECO:0007669"/>
    <property type="project" value="InterPro"/>
</dbReference>
<evidence type="ECO:0000256" key="3">
    <source>
        <dbReference type="ARBA" id="ARBA00022741"/>
    </source>
</evidence>
<protein>
    <recommendedName>
        <fullName evidence="7">Tubulin/FtsZ GTPase domain-containing protein</fullName>
    </recommendedName>
</protein>
<name>A0A8H5ZEF6_COCSA</name>
<gene>
    <name evidence="8" type="ORF">GGP41_009068</name>
</gene>
<dbReference type="EMBL" id="WNKQ01000012">
    <property type="protein sequence ID" value="KAF5847782.1"/>
    <property type="molecule type" value="Genomic_DNA"/>
</dbReference>
<dbReference type="InterPro" id="IPR000217">
    <property type="entry name" value="Tubulin"/>
</dbReference>
<reference evidence="8" key="1">
    <citation type="submission" date="2019-11" db="EMBL/GenBank/DDBJ databases">
        <title>Bipolaris sorokiniana Genome sequencing.</title>
        <authorList>
            <person name="Wang H."/>
        </authorList>
    </citation>
    <scope>NUCLEOTIDE SEQUENCE</scope>
</reference>
<evidence type="ECO:0000259" key="7">
    <source>
        <dbReference type="Pfam" id="PF00091"/>
    </source>
</evidence>
<dbReference type="Proteomes" id="UP000624244">
    <property type="component" value="Unassembled WGS sequence"/>
</dbReference>
<keyword evidence="3" id="KW-0547">Nucleotide-binding</keyword>
<comment type="catalytic activity">
    <reaction evidence="6">
        <text>GTP + H2O = GDP + phosphate + H(+)</text>
        <dbReference type="Rhea" id="RHEA:19669"/>
        <dbReference type="ChEBI" id="CHEBI:15377"/>
        <dbReference type="ChEBI" id="CHEBI:15378"/>
        <dbReference type="ChEBI" id="CHEBI:37565"/>
        <dbReference type="ChEBI" id="CHEBI:43474"/>
        <dbReference type="ChEBI" id="CHEBI:58189"/>
    </reaction>
    <physiologicalReaction direction="left-to-right" evidence="6">
        <dbReference type="Rhea" id="RHEA:19670"/>
    </physiologicalReaction>
</comment>
<feature type="domain" description="Tubulin/FtsZ GTPase" evidence="7">
    <location>
        <begin position="3"/>
        <end position="81"/>
    </location>
</feature>
<evidence type="ECO:0000256" key="4">
    <source>
        <dbReference type="ARBA" id="ARBA00022801"/>
    </source>
</evidence>
<dbReference type="PRINTS" id="PR01162">
    <property type="entry name" value="ALPHATUBULIN"/>
</dbReference>
<accession>A0A8H5ZEF6</accession>
<sequence>MREVISLNVGQAGCQIANSCWELYCLEHGIQPDGYLTEERKAVNDDHGFSTFFSETGQGKYVPRTIYADLEPNVVDEVRTVVSSITASLRFDGSLNVDLNEFQTNLVPYPRRTRGQLGQRDHQRLLRAKQPDVHGYLPAVPW</sequence>
<dbReference type="SUPFAM" id="SSF52490">
    <property type="entry name" value="Tubulin nucleotide-binding domain-like"/>
    <property type="match status" value="1"/>
</dbReference>
<dbReference type="GO" id="GO:0005874">
    <property type="term" value="C:microtubule"/>
    <property type="evidence" value="ECO:0007669"/>
    <property type="project" value="UniProtKB-KW"/>
</dbReference>
<dbReference type="GO" id="GO:0007017">
    <property type="term" value="P:microtubule-based process"/>
    <property type="evidence" value="ECO:0007669"/>
    <property type="project" value="InterPro"/>
</dbReference>
<dbReference type="GO" id="GO:0016787">
    <property type="term" value="F:hydrolase activity"/>
    <property type="evidence" value="ECO:0007669"/>
    <property type="project" value="UniProtKB-KW"/>
</dbReference>
<comment type="caution">
    <text evidence="8">The sequence shown here is derived from an EMBL/GenBank/DDBJ whole genome shotgun (WGS) entry which is preliminary data.</text>
</comment>